<feature type="domain" description="C2H2-type" evidence="7">
    <location>
        <begin position="450"/>
        <end position="477"/>
    </location>
</feature>
<evidence type="ECO:0000256" key="5">
    <source>
        <dbReference type="PROSITE-ProRule" id="PRU00042"/>
    </source>
</evidence>
<dbReference type="Pfam" id="PF00096">
    <property type="entry name" value="zf-C2H2"/>
    <property type="match status" value="2"/>
</dbReference>
<dbReference type="InterPro" id="IPR036236">
    <property type="entry name" value="Znf_C2H2_sf"/>
</dbReference>
<evidence type="ECO:0000256" key="4">
    <source>
        <dbReference type="ARBA" id="ARBA00022833"/>
    </source>
</evidence>
<sequence>MDMSNTVAFHAQLASIVEVLANTAVAEICKLVDDGYATLRLEISNSQKEIDSLRRKLVLTKFQNSRRTAERFGALRRTVHRRLDNDHVARANESKSIGRHGYLENRFTESEGGSFTPEVTNQNGGMQMEDVHEAPLIKMETVDTSKTEETVKSVGDRSENIFVAEPGPSSSTEKSDLDQQDNRRRASDTTLEVENEKEKTFQHPEPQYSRARQDTQVTECVNWDTDHQPMTYSASQWTGIQQTDSRTGTASYAAGANSLGASVHPEKRGESGDAEVCMSASGSLDWVPDVVLVDSVPIKVEADMSSEWSILGQEATSGGVISDDRRFMDRQARGLMESGHTKCPPDTQNVEQSRTVGSRPRFPDFNGLSFRNTFSSPRVTVHQVAQRGQAPISNFNRGLASSSKGVEKSLQQLASRSAKRQLRCNLCGKPFPQPAYLRRHMRVHTGEKPYGCSHCTKRFSHSHQLKMHERVHTGEKPFHCVFCGKCFTQSGHMKRHLLVHTGGRPQDVGLPEIPN</sequence>
<feature type="domain" description="C2H2-type" evidence="7">
    <location>
        <begin position="478"/>
        <end position="505"/>
    </location>
</feature>
<evidence type="ECO:0000313" key="8">
    <source>
        <dbReference type="EMBL" id="KAL1023835.1"/>
    </source>
</evidence>
<dbReference type="SMART" id="SM00355">
    <property type="entry name" value="ZnF_C2H2"/>
    <property type="match status" value="3"/>
</dbReference>
<keyword evidence="1" id="KW-0479">Metal-binding</keyword>
<feature type="compositionally biased region" description="Basic and acidic residues" evidence="6">
    <location>
        <begin position="141"/>
        <end position="159"/>
    </location>
</feature>
<evidence type="ECO:0000256" key="1">
    <source>
        <dbReference type="ARBA" id="ARBA00022723"/>
    </source>
</evidence>
<evidence type="ECO:0000256" key="3">
    <source>
        <dbReference type="ARBA" id="ARBA00022771"/>
    </source>
</evidence>
<organism evidence="8 9">
    <name type="scientific">Umbra pygmaea</name>
    <name type="common">Eastern mudminnow</name>
    <dbReference type="NCBI Taxonomy" id="75934"/>
    <lineage>
        <taxon>Eukaryota</taxon>
        <taxon>Metazoa</taxon>
        <taxon>Chordata</taxon>
        <taxon>Craniata</taxon>
        <taxon>Vertebrata</taxon>
        <taxon>Euteleostomi</taxon>
        <taxon>Actinopterygii</taxon>
        <taxon>Neopterygii</taxon>
        <taxon>Teleostei</taxon>
        <taxon>Protacanthopterygii</taxon>
        <taxon>Esociformes</taxon>
        <taxon>Umbridae</taxon>
        <taxon>Umbra</taxon>
    </lineage>
</organism>
<dbReference type="SUPFAM" id="SSF57667">
    <property type="entry name" value="beta-beta-alpha zinc fingers"/>
    <property type="match status" value="2"/>
</dbReference>
<accession>A0ABD0Y6L2</accession>
<feature type="compositionally biased region" description="Polar residues" evidence="6">
    <location>
        <begin position="111"/>
        <end position="123"/>
    </location>
</feature>
<dbReference type="AlphaFoldDB" id="A0ABD0Y6L2"/>
<dbReference type="InterPro" id="IPR050331">
    <property type="entry name" value="Zinc_finger"/>
</dbReference>
<dbReference type="PANTHER" id="PTHR16515:SF58">
    <property type="entry name" value="ZINC FINGER PROTEIN 22"/>
    <property type="match status" value="1"/>
</dbReference>
<dbReference type="PANTHER" id="PTHR16515">
    <property type="entry name" value="PR DOMAIN ZINC FINGER PROTEIN"/>
    <property type="match status" value="1"/>
</dbReference>
<evidence type="ECO:0000259" key="7">
    <source>
        <dbReference type="PROSITE" id="PS50157"/>
    </source>
</evidence>
<feature type="compositionally biased region" description="Basic and acidic residues" evidence="6">
    <location>
        <begin position="173"/>
        <end position="187"/>
    </location>
</feature>
<evidence type="ECO:0000256" key="6">
    <source>
        <dbReference type="SAM" id="MobiDB-lite"/>
    </source>
</evidence>
<feature type="domain" description="C2H2-type" evidence="7">
    <location>
        <begin position="422"/>
        <end position="449"/>
    </location>
</feature>
<feature type="region of interest" description="Disordered" evidence="6">
    <location>
        <begin position="141"/>
        <end position="215"/>
    </location>
</feature>
<reference evidence="8 9" key="1">
    <citation type="submission" date="2024-06" db="EMBL/GenBank/DDBJ databases">
        <authorList>
            <person name="Pan Q."/>
            <person name="Wen M."/>
            <person name="Jouanno E."/>
            <person name="Zahm M."/>
            <person name="Klopp C."/>
            <person name="Cabau C."/>
            <person name="Louis A."/>
            <person name="Berthelot C."/>
            <person name="Parey E."/>
            <person name="Roest Crollius H."/>
            <person name="Montfort J."/>
            <person name="Robinson-Rechavi M."/>
            <person name="Bouchez O."/>
            <person name="Lampietro C."/>
            <person name="Lopez Roques C."/>
            <person name="Donnadieu C."/>
            <person name="Postlethwait J."/>
            <person name="Bobe J."/>
            <person name="Verreycken H."/>
            <person name="Guiguen Y."/>
        </authorList>
    </citation>
    <scope>NUCLEOTIDE SEQUENCE [LARGE SCALE GENOMIC DNA]</scope>
    <source>
        <strain evidence="8">Up_M1</strain>
        <tissue evidence="8">Testis</tissue>
    </source>
</reference>
<keyword evidence="3 5" id="KW-0863">Zinc-finger</keyword>
<feature type="compositionally biased region" description="Polar residues" evidence="6">
    <location>
        <begin position="346"/>
        <end position="356"/>
    </location>
</feature>
<gene>
    <name evidence="8" type="ORF">UPYG_G00046930</name>
</gene>
<name>A0ABD0Y6L2_UMBPY</name>
<proteinExistence type="predicted"/>
<dbReference type="FunFam" id="3.30.160.60:FF:002343">
    <property type="entry name" value="Zinc finger protein 33A"/>
    <property type="match status" value="1"/>
</dbReference>
<dbReference type="Proteomes" id="UP001557470">
    <property type="component" value="Unassembled WGS sequence"/>
</dbReference>
<dbReference type="PROSITE" id="PS00028">
    <property type="entry name" value="ZINC_FINGER_C2H2_1"/>
    <property type="match status" value="3"/>
</dbReference>
<dbReference type="Gene3D" id="3.30.160.60">
    <property type="entry name" value="Classic Zinc Finger"/>
    <property type="match status" value="3"/>
</dbReference>
<dbReference type="FunFam" id="3.30.160.60:FF:001837">
    <property type="entry name" value="Zgc:110821"/>
    <property type="match status" value="1"/>
</dbReference>
<comment type="caution">
    <text evidence="8">The sequence shown here is derived from an EMBL/GenBank/DDBJ whole genome shotgun (WGS) entry which is preliminary data.</text>
</comment>
<keyword evidence="2" id="KW-0677">Repeat</keyword>
<evidence type="ECO:0000313" key="9">
    <source>
        <dbReference type="Proteomes" id="UP001557470"/>
    </source>
</evidence>
<dbReference type="PROSITE" id="PS50157">
    <property type="entry name" value="ZINC_FINGER_C2H2_2"/>
    <property type="match status" value="3"/>
</dbReference>
<keyword evidence="9" id="KW-1185">Reference proteome</keyword>
<keyword evidence="4" id="KW-0862">Zinc</keyword>
<dbReference type="InterPro" id="IPR013087">
    <property type="entry name" value="Znf_C2H2_type"/>
</dbReference>
<feature type="region of interest" description="Disordered" evidence="6">
    <location>
        <begin position="90"/>
        <end position="123"/>
    </location>
</feature>
<protein>
    <recommendedName>
        <fullName evidence="7">C2H2-type domain-containing protein</fullName>
    </recommendedName>
</protein>
<dbReference type="GO" id="GO:0008270">
    <property type="term" value="F:zinc ion binding"/>
    <property type="evidence" value="ECO:0007669"/>
    <property type="project" value="UniProtKB-KW"/>
</dbReference>
<dbReference type="EMBL" id="JAGEUA010000001">
    <property type="protein sequence ID" value="KAL1023835.1"/>
    <property type="molecule type" value="Genomic_DNA"/>
</dbReference>
<evidence type="ECO:0000256" key="2">
    <source>
        <dbReference type="ARBA" id="ARBA00022737"/>
    </source>
</evidence>
<dbReference type="FunFam" id="3.30.160.60:FF:001818">
    <property type="entry name" value="GDNF-inducible zinc finger protein 1 isoform X1"/>
    <property type="match status" value="1"/>
</dbReference>
<feature type="region of interest" description="Disordered" evidence="6">
    <location>
        <begin position="336"/>
        <end position="362"/>
    </location>
</feature>